<keyword evidence="2" id="KW-0646">Protease inhibitor</keyword>
<dbReference type="PANTHER" id="PTHR11461">
    <property type="entry name" value="SERINE PROTEASE INHIBITOR, SERPIN"/>
    <property type="match status" value="1"/>
</dbReference>
<sequence>GYEHSKDLKQFLLDGFKSTRALIKEQNGQNELIDVNTILVDYKVKVLPEIKSRLEEFYGASVEEVNFQRADTLKLLDSLVEVKTQGHIKKAFGDREVPPNTVMVLANVIFFRGVWEKQFDPKNTVKGIFLNGGQKTNAKEVDFMTMLDYQHYSYYPKLKLAAIDLPYTGYQMRMTLLLPDEPSLMGTIIGNIKVDDIRDIILDMEPALVEIQLPRFKISSQLNLKEYLQKLGMRAGFDQSVAELPYFTGDDSLYINEFVHQAVIEVNEQGTIASASTAASHATRSKVVKFHANNPFIFIIRDSRTGLILFVGKVSKL</sequence>
<feature type="domain" description="Serpin" evidence="6">
    <location>
        <begin position="16"/>
        <end position="317"/>
    </location>
</feature>
<dbReference type="InterPro" id="IPR023796">
    <property type="entry name" value="Serpin_dom"/>
</dbReference>
<dbReference type="InterPro" id="IPR042178">
    <property type="entry name" value="Serpin_sf_1"/>
</dbReference>
<keyword evidence="4" id="KW-0325">Glycoprotein</keyword>
<keyword evidence="8" id="KW-1185">Reference proteome</keyword>
<evidence type="ECO:0000256" key="2">
    <source>
        <dbReference type="ARBA" id="ARBA00022690"/>
    </source>
</evidence>
<proteinExistence type="inferred from homology"/>
<protein>
    <submittedName>
        <fullName evidence="7">Serpin B10-like</fullName>
    </submittedName>
</protein>
<dbReference type="InterPro" id="IPR036186">
    <property type="entry name" value="Serpin_sf"/>
</dbReference>
<dbReference type="PANTHER" id="PTHR11461:SF211">
    <property type="entry name" value="GH10112P-RELATED"/>
    <property type="match status" value="1"/>
</dbReference>
<dbReference type="GO" id="GO:0004867">
    <property type="term" value="F:serine-type endopeptidase inhibitor activity"/>
    <property type="evidence" value="ECO:0007669"/>
    <property type="project" value="UniProtKB-KW"/>
</dbReference>
<dbReference type="Gene3D" id="2.30.39.10">
    <property type="entry name" value="Alpha-1-antitrypsin, domain 1"/>
    <property type="match status" value="1"/>
</dbReference>
<dbReference type="Proteomes" id="UP000192247">
    <property type="component" value="Unassembled WGS sequence"/>
</dbReference>
<dbReference type="Pfam" id="PF00079">
    <property type="entry name" value="Serpin"/>
    <property type="match status" value="1"/>
</dbReference>
<organism evidence="7 8">
    <name type="scientific">Tropilaelaps mercedesae</name>
    <dbReference type="NCBI Taxonomy" id="418985"/>
    <lineage>
        <taxon>Eukaryota</taxon>
        <taxon>Metazoa</taxon>
        <taxon>Ecdysozoa</taxon>
        <taxon>Arthropoda</taxon>
        <taxon>Chelicerata</taxon>
        <taxon>Arachnida</taxon>
        <taxon>Acari</taxon>
        <taxon>Parasitiformes</taxon>
        <taxon>Mesostigmata</taxon>
        <taxon>Gamasina</taxon>
        <taxon>Dermanyssoidea</taxon>
        <taxon>Laelapidae</taxon>
        <taxon>Tropilaelaps</taxon>
    </lineage>
</organism>
<accession>A0A1V9XPS2</accession>
<dbReference type="STRING" id="418985.A0A1V9XPS2"/>
<dbReference type="InterPro" id="IPR042185">
    <property type="entry name" value="Serpin_sf_2"/>
</dbReference>
<reference evidence="7 8" key="1">
    <citation type="journal article" date="2017" name="Gigascience">
        <title>Draft genome of the honey bee ectoparasitic mite, Tropilaelaps mercedesae, is shaped by the parasitic life history.</title>
        <authorList>
            <person name="Dong X."/>
            <person name="Armstrong S.D."/>
            <person name="Xia D."/>
            <person name="Makepeace B.L."/>
            <person name="Darby A.C."/>
            <person name="Kadowaki T."/>
        </authorList>
    </citation>
    <scope>NUCLEOTIDE SEQUENCE [LARGE SCALE GENOMIC DNA]</scope>
    <source>
        <strain evidence="7">Wuxi-XJTLU</strain>
    </source>
</reference>
<dbReference type="InParanoid" id="A0A1V9XPS2"/>
<dbReference type="Gene3D" id="3.30.497.10">
    <property type="entry name" value="Antithrombin, subunit I, domain 2"/>
    <property type="match status" value="1"/>
</dbReference>
<evidence type="ECO:0000256" key="4">
    <source>
        <dbReference type="ARBA" id="ARBA00023180"/>
    </source>
</evidence>
<dbReference type="CDD" id="cd00172">
    <property type="entry name" value="serpin"/>
    <property type="match status" value="1"/>
</dbReference>
<evidence type="ECO:0000313" key="7">
    <source>
        <dbReference type="EMBL" id="OQR75423.1"/>
    </source>
</evidence>
<dbReference type="OrthoDB" id="47207at2759"/>
<dbReference type="SUPFAM" id="SSF56574">
    <property type="entry name" value="Serpins"/>
    <property type="match status" value="1"/>
</dbReference>
<dbReference type="GO" id="GO:0005615">
    <property type="term" value="C:extracellular space"/>
    <property type="evidence" value="ECO:0007669"/>
    <property type="project" value="InterPro"/>
</dbReference>
<comment type="caution">
    <text evidence="7">The sequence shown here is derived from an EMBL/GenBank/DDBJ whole genome shotgun (WGS) entry which is preliminary data.</text>
</comment>
<evidence type="ECO:0000313" key="8">
    <source>
        <dbReference type="Proteomes" id="UP000192247"/>
    </source>
</evidence>
<feature type="non-terminal residue" evidence="7">
    <location>
        <position position="1"/>
    </location>
</feature>
<keyword evidence="3" id="KW-0722">Serine protease inhibitor</keyword>
<comment type="similarity">
    <text evidence="1 5">Belongs to the serpin family.</text>
</comment>
<gene>
    <name evidence="7" type="ORF">BIW11_08428</name>
</gene>
<dbReference type="InterPro" id="IPR000215">
    <property type="entry name" value="Serpin_fam"/>
</dbReference>
<evidence type="ECO:0000259" key="6">
    <source>
        <dbReference type="SMART" id="SM00093"/>
    </source>
</evidence>
<dbReference type="AlphaFoldDB" id="A0A1V9XPS2"/>
<name>A0A1V9XPS2_9ACAR</name>
<evidence type="ECO:0000256" key="1">
    <source>
        <dbReference type="ARBA" id="ARBA00009500"/>
    </source>
</evidence>
<evidence type="ECO:0000256" key="3">
    <source>
        <dbReference type="ARBA" id="ARBA00022900"/>
    </source>
</evidence>
<dbReference type="EMBL" id="MNPL01006381">
    <property type="protein sequence ID" value="OQR75423.1"/>
    <property type="molecule type" value="Genomic_DNA"/>
</dbReference>
<dbReference type="SMART" id="SM00093">
    <property type="entry name" value="SERPIN"/>
    <property type="match status" value="1"/>
</dbReference>
<evidence type="ECO:0000256" key="5">
    <source>
        <dbReference type="RuleBase" id="RU000411"/>
    </source>
</evidence>